<feature type="region of interest" description="Disordered" evidence="3">
    <location>
        <begin position="424"/>
        <end position="444"/>
    </location>
</feature>
<reference evidence="5 6" key="1">
    <citation type="submission" date="2016-12" db="EMBL/GenBank/DDBJ databases">
        <title>Complete genome sequence of Microbacterium aurum KACC 15219.</title>
        <authorList>
            <person name="Jung Y."/>
            <person name="Shin J.-H."/>
            <person name="Lee Y.-J."/>
            <person name="Yi H."/>
            <person name="Bahn Y.-S."/>
            <person name="Kim J.F."/>
            <person name="Lee D.-W."/>
        </authorList>
    </citation>
    <scope>NUCLEOTIDE SEQUENCE [LARGE SCALE GENOMIC DNA]</scope>
    <source>
        <strain evidence="5 6">KACC 15219</strain>
    </source>
</reference>
<evidence type="ECO:0000259" key="4">
    <source>
        <dbReference type="Pfam" id="PF17128"/>
    </source>
</evidence>
<proteinExistence type="predicted"/>
<dbReference type="AlphaFoldDB" id="A0A1P8U5I0"/>
<dbReference type="Gene3D" id="1.25.40.10">
    <property type="entry name" value="Tetratricopeptide repeat domain"/>
    <property type="match status" value="3"/>
</dbReference>
<dbReference type="EMBL" id="CP018762">
    <property type="protein sequence ID" value="APZ33371.1"/>
    <property type="molecule type" value="Genomic_DNA"/>
</dbReference>
<dbReference type="RefSeq" id="WP_076689176.1">
    <property type="nucleotide sequence ID" value="NZ_CP018762.1"/>
</dbReference>
<name>A0A1P8U5I0_9MICO</name>
<protein>
    <recommendedName>
        <fullName evidence="4">DUF5107 domain-containing protein</fullName>
    </recommendedName>
</protein>
<evidence type="ECO:0000256" key="1">
    <source>
        <dbReference type="ARBA" id="ARBA00022737"/>
    </source>
</evidence>
<organism evidence="5 6">
    <name type="scientific">Microbacterium aurum</name>
    <dbReference type="NCBI Taxonomy" id="36805"/>
    <lineage>
        <taxon>Bacteria</taxon>
        <taxon>Bacillati</taxon>
        <taxon>Actinomycetota</taxon>
        <taxon>Actinomycetes</taxon>
        <taxon>Micrococcales</taxon>
        <taxon>Microbacteriaceae</taxon>
        <taxon>Microbacterium</taxon>
    </lineage>
</organism>
<dbReference type="Pfam" id="PF17128">
    <property type="entry name" value="DUF5107"/>
    <property type="match status" value="1"/>
</dbReference>
<keyword evidence="1" id="KW-0677">Repeat</keyword>
<gene>
    <name evidence="5" type="ORF">BOH66_03070</name>
</gene>
<dbReference type="Pfam" id="PF13432">
    <property type="entry name" value="TPR_16"/>
    <property type="match status" value="3"/>
</dbReference>
<evidence type="ECO:0000313" key="5">
    <source>
        <dbReference type="EMBL" id="APZ33371.1"/>
    </source>
</evidence>
<feature type="domain" description="DUF5107" evidence="4">
    <location>
        <begin position="23"/>
        <end position="332"/>
    </location>
</feature>
<keyword evidence="6" id="KW-1185">Reference proteome</keyword>
<evidence type="ECO:0000256" key="3">
    <source>
        <dbReference type="SAM" id="MobiDB-lite"/>
    </source>
</evidence>
<evidence type="ECO:0000313" key="6">
    <source>
        <dbReference type="Proteomes" id="UP000187185"/>
    </source>
</evidence>
<keyword evidence="2" id="KW-0802">TPR repeat</keyword>
<dbReference type="SUPFAM" id="SSF48452">
    <property type="entry name" value="TPR-like"/>
    <property type="match status" value="1"/>
</dbReference>
<sequence length="985" mass="108891">MGDPDPYPLFVDRRVYQGSSGRVYPIPFIDRVDTEGAPRQWQAIHLENRWIRLVVLPELGGRIHIGYDKTAEYDFFYRNNVIKPALVGLAGPWVSGGVEFNWPQHHRPATYLPVSTHIEQAPDGTVTVWCSDHDPFARMKGMHGIRLHPDRAAVELVVKLHNRTSESQTFLWWANVAARVHDNYQSFFPSDVHFVADHARRAITAFPHADRPYYGVDYPAMAKDGGDRLDWYKNIPVPTSYMVTATKEDFFGGYDHDAEAGFVHVADRHIAPGKKQWTWGNSPFGHAWDRLLTDGDGPYVELMAGVYTDNQPDFAWLEPGETKQFTQTWFPIQRIGPVDYASPEGAISIKILSADRVAIGVAVTFARPGSRIEIIASDEEILGVESDLVPGDAWTWTGSLPAGTEAADLEVRVTQGADIVLQRRPRVEGPATEPRTASAPPLPGDIQSNDELFWTGMHLHQYRHPTRSPLPYWEEAIRRDPGDARCRVALADVAYRRGEYLVAETHLRVGLERATALNGNPRDGEASYLLGMVLARTGRHDEAVDALAKAAWDGRWAAPAGVEIARLALQRGDRSVAIEKIDQVLASNPADARAVVIRAITLRKSGRTDDATRLVDHLLAADPLDHVARVLRDGEEAAGSLDGRTIMDVATDLSAAGETELALRLLEIAGRADVTPAGEVRPIAHYRRAQLLELLGDSHGAAAAREAAHLVPDALCFPAGLDDHDALQAALRADPDDERAQDLLAMLLFDRGRQAEALKLWREVIARPTASTRALRNAALAVYAVEGDLDAASGLYNRAIEAKPDGRLLFERDQLLERMAVSAEDRLSLLEPHRDIAFSRDDLTVEYTDLLVDVGRWEEALQVLQTRPFAPWEGGEGKVLGVWERIGLVRAEEAERSGDLTGALNAIATAVAVPPNIGEDRHPLADTTTLFGRWADLLERTGDLQQADEVRKRIRASTEVRPIGEDGTIDYFATSLPDLLLFPPK</sequence>
<evidence type="ECO:0000256" key="2">
    <source>
        <dbReference type="ARBA" id="ARBA00022803"/>
    </source>
</evidence>
<dbReference type="InterPro" id="IPR051012">
    <property type="entry name" value="CellSynth/LPSAsmb/PSIAsmb"/>
</dbReference>
<dbReference type="KEGG" id="maur:BOH66_03070"/>
<dbReference type="InterPro" id="IPR011990">
    <property type="entry name" value="TPR-like_helical_dom_sf"/>
</dbReference>
<dbReference type="STRING" id="36805.BOH66_03070"/>
<dbReference type="PANTHER" id="PTHR45586:SF14">
    <property type="entry name" value="TETRATRICOPEPTIDE TPR_2 REPEAT PROTEIN"/>
    <property type="match status" value="1"/>
</dbReference>
<dbReference type="PANTHER" id="PTHR45586">
    <property type="entry name" value="TPR REPEAT-CONTAINING PROTEIN PA4667"/>
    <property type="match status" value="1"/>
</dbReference>
<dbReference type="Proteomes" id="UP000187185">
    <property type="component" value="Chromosome"/>
</dbReference>
<dbReference type="Pfam" id="PF13374">
    <property type="entry name" value="TPR_10"/>
    <property type="match status" value="1"/>
</dbReference>
<accession>A0A1P8U5I0</accession>
<dbReference type="InterPro" id="IPR033396">
    <property type="entry name" value="DUF5107"/>
</dbReference>